<dbReference type="GO" id="GO:0016301">
    <property type="term" value="F:kinase activity"/>
    <property type="evidence" value="ECO:0007669"/>
    <property type="project" value="UniProtKB-KW"/>
</dbReference>
<dbReference type="Pfam" id="PF00294">
    <property type="entry name" value="PfkB"/>
    <property type="match status" value="1"/>
</dbReference>
<evidence type="ECO:0000256" key="3">
    <source>
        <dbReference type="ARBA" id="ARBA00022777"/>
    </source>
</evidence>
<evidence type="ECO:0000256" key="1">
    <source>
        <dbReference type="ARBA" id="ARBA00010688"/>
    </source>
</evidence>
<dbReference type="RefSeq" id="WP_318347582.1">
    <property type="nucleotide sequence ID" value="NZ_AP018694.1"/>
</dbReference>
<dbReference type="CDD" id="cd01167">
    <property type="entry name" value="bac_FRK"/>
    <property type="match status" value="1"/>
</dbReference>
<feature type="domain" description="Carbohydrate kinase PfkB" evidence="4">
    <location>
        <begin position="19"/>
        <end position="287"/>
    </location>
</feature>
<dbReference type="InterPro" id="IPR002173">
    <property type="entry name" value="Carboh/pur_kinase_PfkB_CS"/>
</dbReference>
<dbReference type="PANTHER" id="PTHR43085:SF57">
    <property type="entry name" value="CARBOHYDRATE KINASE PFKB DOMAIN-CONTAINING PROTEIN"/>
    <property type="match status" value="1"/>
</dbReference>
<proteinExistence type="inferred from homology"/>
<protein>
    <submittedName>
        <fullName evidence="5">Fructokinase</fullName>
    </submittedName>
</protein>
<evidence type="ECO:0000256" key="2">
    <source>
        <dbReference type="ARBA" id="ARBA00022679"/>
    </source>
</evidence>
<keyword evidence="2" id="KW-0808">Transferase</keyword>
<reference evidence="5" key="1">
    <citation type="journal article" date="2020" name="Int. J. Syst. Evol. Microbiol.">
        <title>Aquipluma nitroreducens gen. nov. sp. nov., a novel facultatively anaerobic bacterium isolated from a freshwater lake.</title>
        <authorList>
            <person name="Watanabe M."/>
            <person name="Kojima H."/>
            <person name="Fukui M."/>
        </authorList>
    </citation>
    <scope>NUCLEOTIDE SEQUENCE</scope>
    <source>
        <strain evidence="5">MeG22</strain>
    </source>
</reference>
<dbReference type="InterPro" id="IPR029056">
    <property type="entry name" value="Ribokinase-like"/>
</dbReference>
<evidence type="ECO:0000313" key="5">
    <source>
        <dbReference type="EMBL" id="BBE19327.1"/>
    </source>
</evidence>
<keyword evidence="6" id="KW-1185">Reference proteome</keyword>
<dbReference type="PANTHER" id="PTHR43085">
    <property type="entry name" value="HEXOKINASE FAMILY MEMBER"/>
    <property type="match status" value="1"/>
</dbReference>
<accession>A0A5K7SCZ2</accession>
<dbReference type="Proteomes" id="UP001193389">
    <property type="component" value="Chromosome"/>
</dbReference>
<comment type="similarity">
    <text evidence="1">Belongs to the carbohydrate kinase PfkB family.</text>
</comment>
<sequence>MPKKIAAFGELLWDLLPNRKVLGGAPANFIYRINSFGDNGTLLSKVGNDKAGREAREALKRLGVSDENIQTDYEFPTGSVKVKIDNFGNADYNIITDVAYDHIEINAEMIDAFSQASCVCFGTLVQRYGISKNTLRELIHESPDVVKFLDINLRNNCYTAASIEESLKMANILKTNDEELLITKNLLNLKHENLKELAQETIEKYNLEIILCTLGSNGAFCLTNDDVFYYDSGYQISLGDTVGSGDAFSAGFVHYYMNDRPIEEALSFGNAAGAMVATTTGATSPISKEEILDFMVIPHNRNSVRFHQ</sequence>
<evidence type="ECO:0000313" key="6">
    <source>
        <dbReference type="Proteomes" id="UP001193389"/>
    </source>
</evidence>
<dbReference type="InterPro" id="IPR050306">
    <property type="entry name" value="PfkB_Carbo_kinase"/>
</dbReference>
<dbReference type="KEGG" id="anf:AQPE_3512"/>
<evidence type="ECO:0000259" key="4">
    <source>
        <dbReference type="Pfam" id="PF00294"/>
    </source>
</evidence>
<gene>
    <name evidence="5" type="ORF">AQPE_3512</name>
</gene>
<dbReference type="SUPFAM" id="SSF53613">
    <property type="entry name" value="Ribokinase-like"/>
    <property type="match status" value="1"/>
</dbReference>
<keyword evidence="3" id="KW-0418">Kinase</keyword>
<dbReference type="InterPro" id="IPR011611">
    <property type="entry name" value="PfkB_dom"/>
</dbReference>
<dbReference type="AlphaFoldDB" id="A0A5K7SCZ2"/>
<dbReference type="PROSITE" id="PS00584">
    <property type="entry name" value="PFKB_KINASES_2"/>
    <property type="match status" value="1"/>
</dbReference>
<dbReference type="EMBL" id="AP018694">
    <property type="protein sequence ID" value="BBE19327.1"/>
    <property type="molecule type" value="Genomic_DNA"/>
</dbReference>
<organism evidence="5 6">
    <name type="scientific">Aquipluma nitroreducens</name>
    <dbReference type="NCBI Taxonomy" id="2010828"/>
    <lineage>
        <taxon>Bacteria</taxon>
        <taxon>Pseudomonadati</taxon>
        <taxon>Bacteroidota</taxon>
        <taxon>Bacteroidia</taxon>
        <taxon>Marinilabiliales</taxon>
        <taxon>Prolixibacteraceae</taxon>
        <taxon>Aquipluma</taxon>
    </lineage>
</organism>
<name>A0A5K7SCZ2_9BACT</name>
<dbReference type="Gene3D" id="3.40.1190.20">
    <property type="match status" value="1"/>
</dbReference>